<keyword evidence="1" id="KW-1133">Transmembrane helix</keyword>
<feature type="transmembrane region" description="Helical" evidence="1">
    <location>
        <begin position="81"/>
        <end position="102"/>
    </location>
</feature>
<comment type="caution">
    <text evidence="2">The sequence shown here is derived from an EMBL/GenBank/DDBJ whole genome shotgun (WGS) entry which is preliminary data.</text>
</comment>
<keyword evidence="3" id="KW-1185">Reference proteome</keyword>
<gene>
    <name evidence="2" type="ORF">TNIN_241061</name>
</gene>
<keyword evidence="1" id="KW-0472">Membrane</keyword>
<accession>A0A8X6YAH2</accession>
<evidence type="ECO:0000313" key="2">
    <source>
        <dbReference type="EMBL" id="GFY67561.1"/>
    </source>
</evidence>
<evidence type="ECO:0000313" key="3">
    <source>
        <dbReference type="Proteomes" id="UP000886998"/>
    </source>
</evidence>
<reference evidence="2" key="1">
    <citation type="submission" date="2020-08" db="EMBL/GenBank/DDBJ databases">
        <title>Multicomponent nature underlies the extraordinary mechanical properties of spider dragline silk.</title>
        <authorList>
            <person name="Kono N."/>
            <person name="Nakamura H."/>
            <person name="Mori M."/>
            <person name="Yoshida Y."/>
            <person name="Ohtoshi R."/>
            <person name="Malay A.D."/>
            <person name="Moran D.A.P."/>
            <person name="Tomita M."/>
            <person name="Numata K."/>
            <person name="Arakawa K."/>
        </authorList>
    </citation>
    <scope>NUCLEOTIDE SEQUENCE</scope>
</reference>
<proteinExistence type="predicted"/>
<dbReference type="AlphaFoldDB" id="A0A8X6YAH2"/>
<sequence length="103" mass="12174">MVLITCETNNWGFQSIVAGNSRLEVCRLIETELNERYIQKPQTTLHVSLVDNCRLIVQLLAALRYLEWNQWEKYLMLDGNFLLKSNYILVLLYFGYSVGHYLR</sequence>
<dbReference type="Proteomes" id="UP000886998">
    <property type="component" value="Unassembled WGS sequence"/>
</dbReference>
<keyword evidence="1" id="KW-0812">Transmembrane</keyword>
<protein>
    <submittedName>
        <fullName evidence="2">Uncharacterized protein</fullName>
    </submittedName>
</protein>
<dbReference type="EMBL" id="BMAV01016623">
    <property type="protein sequence ID" value="GFY67561.1"/>
    <property type="molecule type" value="Genomic_DNA"/>
</dbReference>
<name>A0A8X6YAH2_9ARAC</name>
<evidence type="ECO:0000256" key="1">
    <source>
        <dbReference type="SAM" id="Phobius"/>
    </source>
</evidence>
<organism evidence="2 3">
    <name type="scientific">Trichonephila inaurata madagascariensis</name>
    <dbReference type="NCBI Taxonomy" id="2747483"/>
    <lineage>
        <taxon>Eukaryota</taxon>
        <taxon>Metazoa</taxon>
        <taxon>Ecdysozoa</taxon>
        <taxon>Arthropoda</taxon>
        <taxon>Chelicerata</taxon>
        <taxon>Arachnida</taxon>
        <taxon>Araneae</taxon>
        <taxon>Araneomorphae</taxon>
        <taxon>Entelegynae</taxon>
        <taxon>Araneoidea</taxon>
        <taxon>Nephilidae</taxon>
        <taxon>Trichonephila</taxon>
        <taxon>Trichonephila inaurata</taxon>
    </lineage>
</organism>